<dbReference type="InterPro" id="IPR024078">
    <property type="entry name" value="LmbE-like_dom_sf"/>
</dbReference>
<gene>
    <name evidence="1" type="ORF">BGE01nite_17670</name>
</gene>
<comment type="caution">
    <text evidence="1">The sequence shown here is derived from an EMBL/GenBank/DDBJ whole genome shotgun (WGS) entry which is preliminary data.</text>
</comment>
<sequence>MKKVLVIAAHPDDEVLGCGGTMARLSAAGTEVHIIILANGLTSRPDFDESQAAGALKVHHERAERAGQLVGATSVKVLGFPDQKMDTVPLLDITQAIEREIERTQPDTVFTQHGGDLNMDHVITYRATLTATRPMAGRCVRRLYAYEVASSSEWSFQRFEPRFHPSVFFDIGDTLETKIAAMQVYESETRAFPHPRSPEALRAIARRWGSVVGVQAAEAFELVREIQ</sequence>
<dbReference type="RefSeq" id="WP_146850074.1">
    <property type="nucleotide sequence ID" value="NZ_BKAG01000010.1"/>
</dbReference>
<keyword evidence="2" id="KW-1185">Reference proteome</keyword>
<dbReference type="GO" id="GO:0016811">
    <property type="term" value="F:hydrolase activity, acting on carbon-nitrogen (but not peptide) bonds, in linear amides"/>
    <property type="evidence" value="ECO:0007669"/>
    <property type="project" value="TreeGrafter"/>
</dbReference>
<dbReference type="Proteomes" id="UP000321577">
    <property type="component" value="Unassembled WGS sequence"/>
</dbReference>
<name>A0A512M6W4_9BACT</name>
<dbReference type="PANTHER" id="PTHR12993:SF11">
    <property type="entry name" value="N-ACETYLGLUCOSAMINYL-PHOSPHATIDYLINOSITOL DE-N-ACETYLASE"/>
    <property type="match status" value="1"/>
</dbReference>
<dbReference type="SUPFAM" id="SSF102588">
    <property type="entry name" value="LmbE-like"/>
    <property type="match status" value="1"/>
</dbReference>
<accession>A0A512M6W4</accession>
<evidence type="ECO:0000313" key="2">
    <source>
        <dbReference type="Proteomes" id="UP000321577"/>
    </source>
</evidence>
<organism evidence="1 2">
    <name type="scientific">Brevifollis gellanilyticus</name>
    <dbReference type="NCBI Taxonomy" id="748831"/>
    <lineage>
        <taxon>Bacteria</taxon>
        <taxon>Pseudomonadati</taxon>
        <taxon>Verrucomicrobiota</taxon>
        <taxon>Verrucomicrobiia</taxon>
        <taxon>Verrucomicrobiales</taxon>
        <taxon>Verrucomicrobiaceae</taxon>
    </lineage>
</organism>
<dbReference type="OrthoDB" id="9790023at2"/>
<protein>
    <submittedName>
        <fullName evidence="1">PIG-L domain-containing protein</fullName>
    </submittedName>
</protein>
<dbReference type="AlphaFoldDB" id="A0A512M6W4"/>
<dbReference type="InterPro" id="IPR003737">
    <property type="entry name" value="GlcNAc_PI_deacetylase-related"/>
</dbReference>
<dbReference type="PANTHER" id="PTHR12993">
    <property type="entry name" value="N-ACETYLGLUCOSAMINYL-PHOSPHATIDYLINOSITOL DE-N-ACETYLASE-RELATED"/>
    <property type="match status" value="1"/>
</dbReference>
<dbReference type="Gene3D" id="3.40.50.10320">
    <property type="entry name" value="LmbE-like"/>
    <property type="match status" value="1"/>
</dbReference>
<reference evidence="1 2" key="1">
    <citation type="submission" date="2019-07" db="EMBL/GenBank/DDBJ databases">
        <title>Whole genome shotgun sequence of Brevifollis gellanilyticus NBRC 108608.</title>
        <authorList>
            <person name="Hosoyama A."/>
            <person name="Uohara A."/>
            <person name="Ohji S."/>
            <person name="Ichikawa N."/>
        </authorList>
    </citation>
    <scope>NUCLEOTIDE SEQUENCE [LARGE SCALE GENOMIC DNA]</scope>
    <source>
        <strain evidence="1 2">NBRC 108608</strain>
    </source>
</reference>
<evidence type="ECO:0000313" key="1">
    <source>
        <dbReference type="EMBL" id="GEP42476.1"/>
    </source>
</evidence>
<dbReference type="EMBL" id="BKAG01000010">
    <property type="protein sequence ID" value="GEP42476.1"/>
    <property type="molecule type" value="Genomic_DNA"/>
</dbReference>
<proteinExistence type="predicted"/>
<dbReference type="Pfam" id="PF02585">
    <property type="entry name" value="PIG-L"/>
    <property type="match status" value="1"/>
</dbReference>